<keyword evidence="1" id="KW-0239">DNA-directed DNA polymerase</keyword>
<dbReference type="Proteomes" id="UP000265520">
    <property type="component" value="Unassembled WGS sequence"/>
</dbReference>
<comment type="subcellular location">
    <subcellularLocation>
        <location evidence="1">Nucleus</location>
    </subcellularLocation>
</comment>
<dbReference type="GO" id="GO:0008622">
    <property type="term" value="C:epsilon DNA polymerase complex"/>
    <property type="evidence" value="ECO:0007669"/>
    <property type="project" value="InterPro"/>
</dbReference>
<comment type="cofactor">
    <cofactor evidence="1">
        <name>[4Fe-4S] cluster</name>
        <dbReference type="ChEBI" id="CHEBI:49883"/>
    </cofactor>
</comment>
<keyword evidence="1" id="KW-0411">Iron-sulfur</keyword>
<dbReference type="GO" id="GO:0003677">
    <property type="term" value="F:DNA binding"/>
    <property type="evidence" value="ECO:0007669"/>
    <property type="project" value="UniProtKB-KW"/>
</dbReference>
<keyword evidence="1" id="KW-0408">Iron</keyword>
<organism evidence="3 4">
    <name type="scientific">Trifolium medium</name>
    <dbReference type="NCBI Taxonomy" id="97028"/>
    <lineage>
        <taxon>Eukaryota</taxon>
        <taxon>Viridiplantae</taxon>
        <taxon>Streptophyta</taxon>
        <taxon>Embryophyta</taxon>
        <taxon>Tracheophyta</taxon>
        <taxon>Spermatophyta</taxon>
        <taxon>Magnoliopsida</taxon>
        <taxon>eudicotyledons</taxon>
        <taxon>Gunneridae</taxon>
        <taxon>Pentapetalae</taxon>
        <taxon>rosids</taxon>
        <taxon>fabids</taxon>
        <taxon>Fabales</taxon>
        <taxon>Fabaceae</taxon>
        <taxon>Papilionoideae</taxon>
        <taxon>50 kb inversion clade</taxon>
        <taxon>NPAAA clade</taxon>
        <taxon>Hologalegina</taxon>
        <taxon>IRL clade</taxon>
        <taxon>Trifolieae</taxon>
        <taxon>Trifolium</taxon>
    </lineage>
</organism>
<dbReference type="GO" id="GO:0008310">
    <property type="term" value="F:single-stranded DNA 3'-5' DNA exonuclease activity"/>
    <property type="evidence" value="ECO:0007669"/>
    <property type="project" value="TreeGrafter"/>
</dbReference>
<evidence type="ECO:0000256" key="1">
    <source>
        <dbReference type="RuleBase" id="RU365029"/>
    </source>
</evidence>
<comment type="catalytic activity">
    <reaction evidence="1">
        <text>DNA(n) + a 2'-deoxyribonucleoside 5'-triphosphate = DNA(n+1) + diphosphate</text>
        <dbReference type="Rhea" id="RHEA:22508"/>
        <dbReference type="Rhea" id="RHEA-COMP:17339"/>
        <dbReference type="Rhea" id="RHEA-COMP:17340"/>
        <dbReference type="ChEBI" id="CHEBI:33019"/>
        <dbReference type="ChEBI" id="CHEBI:61560"/>
        <dbReference type="ChEBI" id="CHEBI:173112"/>
        <dbReference type="EC" id="2.7.7.7"/>
    </reaction>
</comment>
<gene>
    <name evidence="3" type="ORF">A2U01_0031123</name>
</gene>
<keyword evidence="4" id="KW-1185">Reference proteome</keyword>
<dbReference type="GO" id="GO:0006272">
    <property type="term" value="P:leading strand elongation"/>
    <property type="evidence" value="ECO:0007669"/>
    <property type="project" value="TreeGrafter"/>
</dbReference>
<keyword evidence="1" id="KW-0004">4Fe-4S</keyword>
<keyword evidence="1" id="KW-0238">DNA-binding</keyword>
<sequence length="64" mass="7328">VPLGNFEFDWLMFTVDTFFSRALRDNQQVLWISDDGFPDLGGNNGEENCFLDEVCFMTQPFAGL</sequence>
<feature type="domain" description="DNA polymerase epsilon catalytic subunit A C-terminal" evidence="2">
    <location>
        <begin position="1"/>
        <end position="48"/>
    </location>
</feature>
<dbReference type="GO" id="GO:0006297">
    <property type="term" value="P:nucleotide-excision repair, DNA gap filling"/>
    <property type="evidence" value="ECO:0007669"/>
    <property type="project" value="TreeGrafter"/>
</dbReference>
<evidence type="ECO:0000313" key="3">
    <source>
        <dbReference type="EMBL" id="MCI10032.1"/>
    </source>
</evidence>
<dbReference type="EC" id="2.7.7.7" evidence="1"/>
<keyword evidence="1" id="KW-0479">Metal-binding</keyword>
<dbReference type="GO" id="GO:0000278">
    <property type="term" value="P:mitotic cell cycle"/>
    <property type="evidence" value="ECO:0007669"/>
    <property type="project" value="TreeGrafter"/>
</dbReference>
<comment type="similarity">
    <text evidence="1">Belongs to the DNA polymerase type-B family.</text>
</comment>
<comment type="caution">
    <text evidence="3">The sequence shown here is derived from an EMBL/GenBank/DDBJ whole genome shotgun (WGS) entry which is preliminary data.</text>
</comment>
<comment type="function">
    <text evidence="1">DNA polymerase II participates in chromosomal DNA replication.</text>
</comment>
<dbReference type="PANTHER" id="PTHR10670:SF0">
    <property type="entry name" value="DNA POLYMERASE EPSILON CATALYTIC SUBUNIT A"/>
    <property type="match status" value="1"/>
</dbReference>
<dbReference type="AlphaFoldDB" id="A0A392PE56"/>
<dbReference type="PANTHER" id="PTHR10670">
    <property type="entry name" value="DNA POLYMERASE EPSILON CATALYTIC SUBUNIT A"/>
    <property type="match status" value="1"/>
</dbReference>
<dbReference type="GO" id="GO:0045004">
    <property type="term" value="P:DNA replication proofreading"/>
    <property type="evidence" value="ECO:0007669"/>
    <property type="project" value="TreeGrafter"/>
</dbReference>
<dbReference type="InterPro" id="IPR013697">
    <property type="entry name" value="DNA_pol_e_suA_C"/>
</dbReference>
<proteinExistence type="inferred from homology"/>
<name>A0A392PE56_9FABA</name>
<keyword evidence="1" id="KW-0862">Zinc</keyword>
<dbReference type="InterPro" id="IPR029703">
    <property type="entry name" value="POL2"/>
</dbReference>
<dbReference type="GO" id="GO:0051539">
    <property type="term" value="F:4 iron, 4 sulfur cluster binding"/>
    <property type="evidence" value="ECO:0007669"/>
    <property type="project" value="UniProtKB-KW"/>
</dbReference>
<reference evidence="3 4" key="1">
    <citation type="journal article" date="2018" name="Front. Plant Sci.">
        <title>Red Clover (Trifolium pratense) and Zigzag Clover (T. medium) - A Picture of Genomic Similarities and Differences.</title>
        <authorList>
            <person name="Dluhosova J."/>
            <person name="Istvanek J."/>
            <person name="Nedelnik J."/>
            <person name="Repkova J."/>
        </authorList>
    </citation>
    <scope>NUCLEOTIDE SEQUENCE [LARGE SCALE GENOMIC DNA]</scope>
    <source>
        <strain evidence="4">cv. 10/8</strain>
        <tissue evidence="3">Leaf</tissue>
    </source>
</reference>
<keyword evidence="1" id="KW-0863">Zinc-finger</keyword>
<evidence type="ECO:0000259" key="2">
    <source>
        <dbReference type="Pfam" id="PF08490"/>
    </source>
</evidence>
<dbReference type="Pfam" id="PF08490">
    <property type="entry name" value="DUF1744"/>
    <property type="match status" value="1"/>
</dbReference>
<dbReference type="GO" id="GO:0006287">
    <property type="term" value="P:base-excision repair, gap-filling"/>
    <property type="evidence" value="ECO:0007669"/>
    <property type="project" value="TreeGrafter"/>
</dbReference>
<keyword evidence="1" id="KW-0235">DNA replication</keyword>
<keyword evidence="1" id="KW-0548">Nucleotidyltransferase</keyword>
<keyword evidence="1" id="KW-0808">Transferase</keyword>
<accession>A0A392PE56</accession>
<feature type="non-terminal residue" evidence="3">
    <location>
        <position position="1"/>
    </location>
</feature>
<evidence type="ECO:0000313" key="4">
    <source>
        <dbReference type="Proteomes" id="UP000265520"/>
    </source>
</evidence>
<keyword evidence="1" id="KW-0539">Nucleus</keyword>
<dbReference type="GO" id="GO:0003887">
    <property type="term" value="F:DNA-directed DNA polymerase activity"/>
    <property type="evidence" value="ECO:0007669"/>
    <property type="project" value="UniProtKB-KW"/>
</dbReference>
<protein>
    <recommendedName>
        <fullName evidence="1">DNA polymerase epsilon catalytic subunit</fullName>
        <ecNumber evidence="1">2.7.7.7</ecNumber>
    </recommendedName>
</protein>
<dbReference type="GO" id="GO:0008270">
    <property type="term" value="F:zinc ion binding"/>
    <property type="evidence" value="ECO:0007669"/>
    <property type="project" value="UniProtKB-KW"/>
</dbReference>
<dbReference type="EMBL" id="LXQA010074765">
    <property type="protein sequence ID" value="MCI10032.1"/>
    <property type="molecule type" value="Genomic_DNA"/>
</dbReference>